<proteinExistence type="predicted"/>
<comment type="function">
    <text evidence="15">Member of the two-component regulatory system NtrB/NtrC, which controls expression of the nitrogen-regulated (ntr) genes in response to nitrogen limitation. Phosphorylated NtrC binds directly to DNA and stimulates the formation of open promoter-sigma54-RNA polymerase complexes.</text>
</comment>
<keyword evidence="4" id="KW-0678">Repressor</keyword>
<dbReference type="InterPro" id="IPR009057">
    <property type="entry name" value="Homeodomain-like_sf"/>
</dbReference>
<dbReference type="Pfam" id="PF02954">
    <property type="entry name" value="HTH_8"/>
    <property type="match status" value="1"/>
</dbReference>
<dbReference type="GO" id="GO:0000160">
    <property type="term" value="P:phosphorelay signal transduction system"/>
    <property type="evidence" value="ECO:0007669"/>
    <property type="project" value="UniProtKB-KW"/>
</dbReference>
<dbReference type="Pfam" id="PF00158">
    <property type="entry name" value="Sigma54_activat"/>
    <property type="match status" value="1"/>
</dbReference>
<keyword evidence="7" id="KW-0067">ATP-binding</keyword>
<evidence type="ECO:0000256" key="11">
    <source>
        <dbReference type="ARBA" id="ARBA00023159"/>
    </source>
</evidence>
<dbReference type="Pfam" id="PF25601">
    <property type="entry name" value="AAA_lid_14"/>
    <property type="match status" value="1"/>
</dbReference>
<dbReference type="SUPFAM" id="SSF52540">
    <property type="entry name" value="P-loop containing nucleoside triphosphate hydrolases"/>
    <property type="match status" value="1"/>
</dbReference>
<evidence type="ECO:0000256" key="7">
    <source>
        <dbReference type="ARBA" id="ARBA00022840"/>
    </source>
</evidence>
<evidence type="ECO:0000256" key="10">
    <source>
        <dbReference type="ARBA" id="ARBA00023125"/>
    </source>
</evidence>
<dbReference type="CDD" id="cd00009">
    <property type="entry name" value="AAA"/>
    <property type="match status" value="1"/>
</dbReference>
<dbReference type="Gene3D" id="1.10.10.60">
    <property type="entry name" value="Homeodomain-like"/>
    <property type="match status" value="1"/>
</dbReference>
<keyword evidence="21" id="KW-1185">Reference proteome</keyword>
<dbReference type="InterPro" id="IPR027417">
    <property type="entry name" value="P-loop_NTPase"/>
</dbReference>
<evidence type="ECO:0000259" key="19">
    <source>
        <dbReference type="PROSITE" id="PS50110"/>
    </source>
</evidence>
<keyword evidence="6" id="KW-0547">Nucleotide-binding</keyword>
<dbReference type="GO" id="GO:0005524">
    <property type="term" value="F:ATP binding"/>
    <property type="evidence" value="ECO:0007669"/>
    <property type="project" value="UniProtKB-KW"/>
</dbReference>
<dbReference type="Gene3D" id="3.40.50.300">
    <property type="entry name" value="P-loop containing nucleotide triphosphate hydrolases"/>
    <property type="match status" value="1"/>
</dbReference>
<evidence type="ECO:0000256" key="5">
    <source>
        <dbReference type="ARBA" id="ARBA00022553"/>
    </source>
</evidence>
<evidence type="ECO:0000256" key="14">
    <source>
        <dbReference type="ARBA" id="ARBA00031910"/>
    </source>
</evidence>
<evidence type="ECO:0000256" key="9">
    <source>
        <dbReference type="ARBA" id="ARBA00023015"/>
    </source>
</evidence>
<gene>
    <name evidence="20" type="primary">ntrC</name>
    <name evidence="20" type="ORF">JGUZn3_17500</name>
</gene>
<sequence length="499" mass="55599">MPTILVADDDVSIGTVLGRALKGAGYASRITPKGEMLKEWVKEGAGDLVVVDVLMPDSNGLEIVAFIQQTRPDLPVIVISAQSTFITAMKATQAGAFDYFPKPFDLAELLQSIGRALATQQDIEKKAKTYLPGEETLGLPLVGSSVAMQEIYRAIARLSNSDMSVLIMGESGTGKAVIARILHDYSKHAGKAFVSFNLSALPRENIEKELFGYISYEEGTPIEHQGMFAKAEGGTLFLDEIGDIPLHVQGRLLRVLHDGAYRPVGGQKTYKVNLRLISSTQYDIRKFIEQGVFREDLFYTINVVPLRLPPLKERLGDIPELAQHFLLKGNKLGHYGYKYFTKSALEELQRHSWPGNVRELENFIGRMGALYPQSELSKDNVAQELWHSELWHGEGVMNEKQTPPHKNQSSTPEDSMGKETLESFVTKRVKHYLDQLGEDSIKSNIYALFIAEVEKPLITMALNYTKGNQIKAAAILGLNRNTLRKKIRDLKIAVLRNLS</sequence>
<keyword evidence="12" id="KW-0804">Transcription</keyword>
<keyword evidence="5 16" id="KW-0597">Phosphoprotein</keyword>
<dbReference type="PANTHER" id="PTHR32071">
    <property type="entry name" value="TRANSCRIPTIONAL REGULATORY PROTEIN"/>
    <property type="match status" value="1"/>
</dbReference>
<dbReference type="InterPro" id="IPR025944">
    <property type="entry name" value="Sigma_54_int_dom_CS"/>
</dbReference>
<dbReference type="PRINTS" id="PR01590">
    <property type="entry name" value="HTHFIS"/>
</dbReference>
<dbReference type="KEGG" id="ebla:JGUZn3_17500"/>
<feature type="compositionally biased region" description="Polar residues" evidence="17">
    <location>
        <begin position="399"/>
        <end position="413"/>
    </location>
</feature>
<keyword evidence="8" id="KW-0902">Two-component regulatory system</keyword>
<evidence type="ECO:0000256" key="1">
    <source>
        <dbReference type="ARBA" id="ARBA00004496"/>
    </source>
</evidence>
<comment type="subcellular location">
    <subcellularLocation>
        <location evidence="1">Cytoplasm</location>
    </subcellularLocation>
</comment>
<dbReference type="Pfam" id="PF00072">
    <property type="entry name" value="Response_reg"/>
    <property type="match status" value="1"/>
</dbReference>
<evidence type="ECO:0000313" key="20">
    <source>
        <dbReference type="EMBL" id="QNT78967.1"/>
    </source>
</evidence>
<keyword evidence="10 20" id="KW-0238">DNA-binding</keyword>
<dbReference type="FunFam" id="3.40.50.300:FF:000006">
    <property type="entry name" value="DNA-binding transcriptional regulator NtrC"/>
    <property type="match status" value="1"/>
</dbReference>
<feature type="domain" description="Response regulatory" evidence="19">
    <location>
        <begin position="3"/>
        <end position="117"/>
    </location>
</feature>
<dbReference type="InterPro" id="IPR025943">
    <property type="entry name" value="Sigma_54_int_dom_ATP-bd_2"/>
</dbReference>
<dbReference type="GO" id="GO:0006355">
    <property type="term" value="P:regulation of DNA-templated transcription"/>
    <property type="evidence" value="ECO:0007669"/>
    <property type="project" value="InterPro"/>
</dbReference>
<organism evidence="20 21">
    <name type="scientific">Entomobacter blattae</name>
    <dbReference type="NCBI Taxonomy" id="2762277"/>
    <lineage>
        <taxon>Bacteria</taxon>
        <taxon>Pseudomonadati</taxon>
        <taxon>Pseudomonadota</taxon>
        <taxon>Alphaproteobacteria</taxon>
        <taxon>Acetobacterales</taxon>
        <taxon>Acetobacteraceae</taxon>
        <taxon>Entomobacter</taxon>
    </lineage>
</organism>
<feature type="region of interest" description="Disordered" evidence="17">
    <location>
        <begin position="396"/>
        <end position="418"/>
    </location>
</feature>
<dbReference type="PROSITE" id="PS00675">
    <property type="entry name" value="SIGMA54_INTERACT_1"/>
    <property type="match status" value="1"/>
</dbReference>
<dbReference type="InterPro" id="IPR058031">
    <property type="entry name" value="AAA_lid_NorR"/>
</dbReference>
<keyword evidence="3" id="KW-0963">Cytoplasm</keyword>
<feature type="modified residue" description="4-aspartylphosphate" evidence="16">
    <location>
        <position position="52"/>
    </location>
</feature>
<keyword evidence="9" id="KW-0805">Transcription regulation</keyword>
<dbReference type="InterPro" id="IPR001789">
    <property type="entry name" value="Sig_transdc_resp-reg_receiver"/>
</dbReference>
<evidence type="ECO:0000256" key="6">
    <source>
        <dbReference type="ARBA" id="ARBA00022741"/>
    </source>
</evidence>
<dbReference type="GO" id="GO:0043565">
    <property type="term" value="F:sequence-specific DNA binding"/>
    <property type="evidence" value="ECO:0007669"/>
    <property type="project" value="InterPro"/>
</dbReference>
<dbReference type="Gene3D" id="1.10.8.60">
    <property type="match status" value="1"/>
</dbReference>
<dbReference type="AlphaFoldDB" id="A0A7H1NT57"/>
<keyword evidence="11" id="KW-0010">Activator</keyword>
<dbReference type="SUPFAM" id="SSF52172">
    <property type="entry name" value="CheY-like"/>
    <property type="match status" value="1"/>
</dbReference>
<dbReference type="InterPro" id="IPR025662">
    <property type="entry name" value="Sigma_54_int_dom_ATP-bd_1"/>
</dbReference>
<dbReference type="Proteomes" id="UP000516349">
    <property type="component" value="Chromosome"/>
</dbReference>
<dbReference type="PANTHER" id="PTHR32071:SF95">
    <property type="entry name" value="DNA-BINDING TRANSCRIPTIONAL REGULATOR NTRC"/>
    <property type="match status" value="1"/>
</dbReference>
<evidence type="ECO:0000256" key="16">
    <source>
        <dbReference type="PROSITE-ProRule" id="PRU00169"/>
    </source>
</evidence>
<evidence type="ECO:0000256" key="8">
    <source>
        <dbReference type="ARBA" id="ARBA00023012"/>
    </source>
</evidence>
<evidence type="ECO:0000256" key="13">
    <source>
        <dbReference type="ARBA" id="ARBA00029881"/>
    </source>
</evidence>
<dbReference type="Gene3D" id="3.40.50.2300">
    <property type="match status" value="1"/>
</dbReference>
<protein>
    <recommendedName>
        <fullName evidence="2">DNA-binding transcriptional regulator NtrC</fullName>
    </recommendedName>
    <alternativeName>
        <fullName evidence="13">Nitrogen regulation protein NR(I)</fullName>
    </alternativeName>
    <alternativeName>
        <fullName evidence="14">Nitrogen regulator I</fullName>
    </alternativeName>
</protein>
<evidence type="ECO:0000256" key="15">
    <source>
        <dbReference type="ARBA" id="ARBA00043886"/>
    </source>
</evidence>
<dbReference type="InterPro" id="IPR002078">
    <property type="entry name" value="Sigma_54_int"/>
</dbReference>
<dbReference type="InterPro" id="IPR011006">
    <property type="entry name" value="CheY-like_superfamily"/>
</dbReference>
<reference evidence="20 21" key="1">
    <citation type="submission" date="2020-08" db="EMBL/GenBank/DDBJ databases">
        <title>Complete genome sequence of Entomobacter blattae G55GP.</title>
        <authorList>
            <person name="Poehlein A."/>
            <person name="Guzman J."/>
            <person name="Daniel R."/>
            <person name="Vilcinskas A."/>
        </authorList>
    </citation>
    <scope>NUCLEOTIDE SEQUENCE [LARGE SCALE GENOMIC DNA]</scope>
    <source>
        <strain evidence="20 21">G55GP</strain>
    </source>
</reference>
<dbReference type="PROSITE" id="PS00676">
    <property type="entry name" value="SIGMA54_INTERACT_2"/>
    <property type="match status" value="1"/>
</dbReference>
<dbReference type="RefSeq" id="WP_203413179.1">
    <property type="nucleotide sequence ID" value="NZ_CP060244.1"/>
</dbReference>
<feature type="domain" description="Sigma-54 factor interaction" evidence="18">
    <location>
        <begin position="141"/>
        <end position="369"/>
    </location>
</feature>
<evidence type="ECO:0000256" key="3">
    <source>
        <dbReference type="ARBA" id="ARBA00022490"/>
    </source>
</evidence>
<dbReference type="PROSITE" id="PS00688">
    <property type="entry name" value="SIGMA54_INTERACT_3"/>
    <property type="match status" value="1"/>
</dbReference>
<evidence type="ECO:0000256" key="4">
    <source>
        <dbReference type="ARBA" id="ARBA00022491"/>
    </source>
</evidence>
<dbReference type="PROSITE" id="PS50045">
    <property type="entry name" value="SIGMA54_INTERACT_4"/>
    <property type="match status" value="1"/>
</dbReference>
<dbReference type="PROSITE" id="PS50110">
    <property type="entry name" value="RESPONSE_REGULATORY"/>
    <property type="match status" value="1"/>
</dbReference>
<dbReference type="InterPro" id="IPR002197">
    <property type="entry name" value="HTH_Fis"/>
</dbReference>
<evidence type="ECO:0000256" key="12">
    <source>
        <dbReference type="ARBA" id="ARBA00023163"/>
    </source>
</evidence>
<accession>A0A7H1NT57</accession>
<dbReference type="GO" id="GO:0005737">
    <property type="term" value="C:cytoplasm"/>
    <property type="evidence" value="ECO:0007669"/>
    <property type="project" value="UniProtKB-SubCell"/>
</dbReference>
<evidence type="ECO:0000256" key="2">
    <source>
        <dbReference type="ARBA" id="ARBA00019059"/>
    </source>
</evidence>
<name>A0A7H1NT57_9PROT</name>
<dbReference type="SUPFAM" id="SSF46689">
    <property type="entry name" value="Homeodomain-like"/>
    <property type="match status" value="1"/>
</dbReference>
<dbReference type="EMBL" id="CP060244">
    <property type="protein sequence ID" value="QNT78967.1"/>
    <property type="molecule type" value="Genomic_DNA"/>
</dbReference>
<evidence type="ECO:0000313" key="21">
    <source>
        <dbReference type="Proteomes" id="UP000516349"/>
    </source>
</evidence>
<evidence type="ECO:0000256" key="17">
    <source>
        <dbReference type="SAM" id="MobiDB-lite"/>
    </source>
</evidence>
<evidence type="ECO:0000259" key="18">
    <source>
        <dbReference type="PROSITE" id="PS50045"/>
    </source>
</evidence>
<dbReference type="SMART" id="SM00448">
    <property type="entry name" value="REC"/>
    <property type="match status" value="1"/>
</dbReference>